<dbReference type="Pfam" id="PF01904">
    <property type="entry name" value="DUF72"/>
    <property type="match status" value="1"/>
</dbReference>
<sequence length="302" mass="35423">MKAESLHIGTCSWKYPSWEGLVYSERKPANYLQEYSHHYNTVEVDQWFWSLFASDKLVLPKLEVVSEYAASVPENFTFCVKVPNSITLTHHYKKNKSDPLVPNPHFLSIELIQRFFDSLQPLHHALGPLMFQFEYLNKQKMSGVAEFIDKFGPFAEKLPTCFTYCIESRNPNYLTTAYLNFLRSTNLHHIFLQGYYMPSIFDVYREHRERIDKLSVIRLHGPSREEIEKQVGDDWSQIVAPKDQDIKDLVQMIEDLKIRNVKLYLLVNNHFEGSAPRTIARIEEAMIQSVQRHVDLHNTLNN</sequence>
<dbReference type="PANTHER" id="PTHR30348">
    <property type="entry name" value="UNCHARACTERIZED PROTEIN YECE"/>
    <property type="match status" value="1"/>
</dbReference>
<dbReference type="RefSeq" id="WP_073614892.1">
    <property type="nucleotide sequence ID" value="NZ_FRFE01000018.1"/>
</dbReference>
<dbReference type="Proteomes" id="UP000184603">
    <property type="component" value="Unassembled WGS sequence"/>
</dbReference>
<reference evidence="1 2" key="1">
    <citation type="submission" date="2016-12" db="EMBL/GenBank/DDBJ databases">
        <authorList>
            <person name="Song W.-J."/>
            <person name="Kurnit D.M."/>
        </authorList>
    </citation>
    <scope>NUCLEOTIDE SEQUENCE [LARGE SCALE GENOMIC DNA]</scope>
    <source>
        <strain evidence="1 2">DSM 18488</strain>
    </source>
</reference>
<dbReference type="AlphaFoldDB" id="A0A1M7YCS0"/>
<dbReference type="OrthoDB" id="9780310at2"/>
<gene>
    <name evidence="1" type="ORF">SAMN02745220_03433</name>
</gene>
<proteinExistence type="predicted"/>
<dbReference type="InterPro" id="IPR002763">
    <property type="entry name" value="DUF72"/>
</dbReference>
<dbReference type="Gene3D" id="3.20.20.410">
    <property type="entry name" value="Protein of unknown function UPF0759"/>
    <property type="match status" value="1"/>
</dbReference>
<dbReference type="InterPro" id="IPR036520">
    <property type="entry name" value="UPF0759_sf"/>
</dbReference>
<name>A0A1M7YCS0_9BACT</name>
<dbReference type="SUPFAM" id="SSF117396">
    <property type="entry name" value="TM1631-like"/>
    <property type="match status" value="1"/>
</dbReference>
<evidence type="ECO:0000313" key="2">
    <source>
        <dbReference type="Proteomes" id="UP000184603"/>
    </source>
</evidence>
<organism evidence="1 2">
    <name type="scientific">Desulfopila aestuarii DSM 18488</name>
    <dbReference type="NCBI Taxonomy" id="1121416"/>
    <lineage>
        <taxon>Bacteria</taxon>
        <taxon>Pseudomonadati</taxon>
        <taxon>Thermodesulfobacteriota</taxon>
        <taxon>Desulfobulbia</taxon>
        <taxon>Desulfobulbales</taxon>
        <taxon>Desulfocapsaceae</taxon>
        <taxon>Desulfopila</taxon>
    </lineage>
</organism>
<protein>
    <submittedName>
        <fullName evidence="1">Uncharacterized conserved protein YecE, DUF72 family</fullName>
    </submittedName>
</protein>
<evidence type="ECO:0000313" key="1">
    <source>
        <dbReference type="EMBL" id="SHO50427.1"/>
    </source>
</evidence>
<dbReference type="EMBL" id="FRFE01000018">
    <property type="protein sequence ID" value="SHO50427.1"/>
    <property type="molecule type" value="Genomic_DNA"/>
</dbReference>
<accession>A0A1M7YCS0</accession>
<keyword evidence="2" id="KW-1185">Reference proteome</keyword>
<dbReference type="PANTHER" id="PTHR30348:SF4">
    <property type="entry name" value="DUF72 DOMAIN-CONTAINING PROTEIN"/>
    <property type="match status" value="1"/>
</dbReference>
<dbReference type="STRING" id="1121416.SAMN02745220_03433"/>